<reference evidence="2 3" key="1">
    <citation type="submission" date="2020-10" db="EMBL/GenBank/DDBJ databases">
        <title>The genome of sulfurovum sp.</title>
        <authorList>
            <person name="Xie S."/>
            <person name="Shao Z."/>
            <person name="Jiang L."/>
        </authorList>
    </citation>
    <scope>NUCLEOTIDE SEQUENCE [LARGE SCALE GENOMIC DNA]</scope>
    <source>
        <strain evidence="2 3">ST-419</strain>
    </source>
</reference>
<organism evidence="2 3">
    <name type="scientific">Sulfurovum indicum</name>
    <dbReference type="NCBI Taxonomy" id="2779528"/>
    <lineage>
        <taxon>Bacteria</taxon>
        <taxon>Pseudomonadati</taxon>
        <taxon>Campylobacterota</taxon>
        <taxon>Epsilonproteobacteria</taxon>
        <taxon>Campylobacterales</taxon>
        <taxon>Sulfurovaceae</taxon>
        <taxon>Sulfurovum</taxon>
    </lineage>
</organism>
<evidence type="ECO:0000256" key="1">
    <source>
        <dbReference type="SAM" id="SignalP"/>
    </source>
</evidence>
<dbReference type="KEGG" id="sinu:IMZ28_01405"/>
<feature type="chain" id="PRO_5029781909" description="Outer membrane protein beta-barrel domain-containing protein" evidence="1">
    <location>
        <begin position="20"/>
        <end position="264"/>
    </location>
</feature>
<evidence type="ECO:0000313" key="2">
    <source>
        <dbReference type="EMBL" id="QOR62164.1"/>
    </source>
</evidence>
<gene>
    <name evidence="2" type="ORF">IMZ28_01405</name>
</gene>
<keyword evidence="1" id="KW-0732">Signal</keyword>
<protein>
    <recommendedName>
        <fullName evidence="4">Outer membrane protein beta-barrel domain-containing protein</fullName>
    </recommendedName>
</protein>
<accession>A0A7M1S4P8</accession>
<keyword evidence="3" id="KW-1185">Reference proteome</keyword>
<sequence length="264" mass="29784">MTLLKITLSILLCSSALLAYEDQDIDGVDDSKDLCADTPFDVIVDERGCPYDKKYPGKITLQLGSDISFNTLSATSSNLNLFVNYDYGHWSFSLSSSNYSTTNINTITRSENSLYFTAGYLFQTPSFNTKVSMGTKFSLTGDETSGRDNDYFSSVNFDYFINTKQNIFFYYSYTVSGDSPTMDYNNFYSCSTGTGYALTDKWYSALSYSYSGSAYPENEAYKALSWFNAYTVSKDLFVTCNYAYTLDKLSYDHIISFNVGVHFE</sequence>
<dbReference type="Proteomes" id="UP000595074">
    <property type="component" value="Chromosome"/>
</dbReference>
<evidence type="ECO:0000313" key="3">
    <source>
        <dbReference type="Proteomes" id="UP000595074"/>
    </source>
</evidence>
<proteinExistence type="predicted"/>
<dbReference type="AlphaFoldDB" id="A0A7M1S4P8"/>
<dbReference type="EMBL" id="CP063164">
    <property type="protein sequence ID" value="QOR62164.1"/>
    <property type="molecule type" value="Genomic_DNA"/>
</dbReference>
<dbReference type="RefSeq" id="WP_197548865.1">
    <property type="nucleotide sequence ID" value="NZ_CP063164.1"/>
</dbReference>
<feature type="signal peptide" evidence="1">
    <location>
        <begin position="1"/>
        <end position="19"/>
    </location>
</feature>
<dbReference type="SUPFAM" id="SSF56935">
    <property type="entry name" value="Porins"/>
    <property type="match status" value="1"/>
</dbReference>
<name>A0A7M1S4P8_9BACT</name>
<evidence type="ECO:0008006" key="4">
    <source>
        <dbReference type="Google" id="ProtNLM"/>
    </source>
</evidence>